<dbReference type="EMBL" id="JBHSGF010000013">
    <property type="protein sequence ID" value="MFC4556516.1"/>
    <property type="molecule type" value="Genomic_DNA"/>
</dbReference>
<protein>
    <submittedName>
        <fullName evidence="8">Lipid II:glycine glycyltransferase FemX</fullName>
    </submittedName>
</protein>
<keyword evidence="6" id="KW-0961">Cell wall biogenesis/degradation</keyword>
<evidence type="ECO:0000259" key="7">
    <source>
        <dbReference type="Pfam" id="PF13480"/>
    </source>
</evidence>
<dbReference type="InterPro" id="IPR038740">
    <property type="entry name" value="BioF2-like_GNAT_dom"/>
</dbReference>
<feature type="domain" description="BioF2-like acetyltransferase" evidence="7">
    <location>
        <begin position="150"/>
        <end position="280"/>
    </location>
</feature>
<comment type="caution">
    <text evidence="8">The sequence shown here is derived from an EMBL/GenBank/DDBJ whole genome shotgun (WGS) entry which is preliminary data.</text>
</comment>
<keyword evidence="9" id="KW-1185">Reference proteome</keyword>
<gene>
    <name evidence="8" type="ORF">ACFO3F_14800</name>
</gene>
<evidence type="ECO:0000256" key="3">
    <source>
        <dbReference type="ARBA" id="ARBA00022960"/>
    </source>
</evidence>
<evidence type="ECO:0000256" key="2">
    <source>
        <dbReference type="ARBA" id="ARBA00022679"/>
    </source>
</evidence>
<evidence type="ECO:0000256" key="6">
    <source>
        <dbReference type="ARBA" id="ARBA00023316"/>
    </source>
</evidence>
<dbReference type="RefSeq" id="WP_244925412.1">
    <property type="nucleotide sequence ID" value="NZ_CP033325.1"/>
</dbReference>
<dbReference type="PANTHER" id="PTHR36174">
    <property type="entry name" value="LIPID II:GLYCINE GLYCYLTRANSFERASE"/>
    <property type="match status" value="1"/>
</dbReference>
<dbReference type="Pfam" id="PF13480">
    <property type="entry name" value="Acetyltransf_6"/>
    <property type="match status" value="1"/>
</dbReference>
<dbReference type="Gene3D" id="3.40.630.30">
    <property type="match status" value="1"/>
</dbReference>
<dbReference type="PANTHER" id="PTHR36174:SF1">
    <property type="entry name" value="LIPID II:GLYCINE GLYCYLTRANSFERASE"/>
    <property type="match status" value="1"/>
</dbReference>
<dbReference type="Proteomes" id="UP001595955">
    <property type="component" value="Unassembled WGS sequence"/>
</dbReference>
<dbReference type="SUPFAM" id="SSF55729">
    <property type="entry name" value="Acyl-CoA N-acyltransferases (Nat)"/>
    <property type="match status" value="1"/>
</dbReference>
<keyword evidence="3" id="KW-0133">Cell shape</keyword>
<evidence type="ECO:0000256" key="1">
    <source>
        <dbReference type="ARBA" id="ARBA00009943"/>
    </source>
</evidence>
<keyword evidence="4" id="KW-0573">Peptidoglycan synthesis</keyword>
<dbReference type="InterPro" id="IPR050644">
    <property type="entry name" value="PG_Glycine_Bridge_Synth"/>
</dbReference>
<organism evidence="8 9">
    <name type="scientific">Georgenia faecalis</name>
    <dbReference type="NCBI Taxonomy" id="2483799"/>
    <lineage>
        <taxon>Bacteria</taxon>
        <taxon>Bacillati</taxon>
        <taxon>Actinomycetota</taxon>
        <taxon>Actinomycetes</taxon>
        <taxon>Micrococcales</taxon>
        <taxon>Bogoriellaceae</taxon>
        <taxon>Georgenia</taxon>
    </lineage>
</organism>
<name>A0ABV9DCN5_9MICO</name>
<accession>A0ABV9DCN5</accession>
<dbReference type="InterPro" id="IPR003447">
    <property type="entry name" value="FEMABX"/>
</dbReference>
<dbReference type="PROSITE" id="PS51191">
    <property type="entry name" value="FEMABX"/>
    <property type="match status" value="1"/>
</dbReference>
<evidence type="ECO:0000256" key="5">
    <source>
        <dbReference type="ARBA" id="ARBA00023315"/>
    </source>
</evidence>
<keyword evidence="2" id="KW-0808">Transferase</keyword>
<evidence type="ECO:0000313" key="9">
    <source>
        <dbReference type="Proteomes" id="UP001595955"/>
    </source>
</evidence>
<dbReference type="InterPro" id="IPR016181">
    <property type="entry name" value="Acyl_CoA_acyltransferase"/>
</dbReference>
<comment type="similarity">
    <text evidence="1">Belongs to the FemABX family.</text>
</comment>
<evidence type="ECO:0000256" key="4">
    <source>
        <dbReference type="ARBA" id="ARBA00022984"/>
    </source>
</evidence>
<reference evidence="9" key="1">
    <citation type="journal article" date="2019" name="Int. J. Syst. Evol. Microbiol.">
        <title>The Global Catalogue of Microorganisms (GCM) 10K type strain sequencing project: providing services to taxonomists for standard genome sequencing and annotation.</title>
        <authorList>
            <consortium name="The Broad Institute Genomics Platform"/>
            <consortium name="The Broad Institute Genome Sequencing Center for Infectious Disease"/>
            <person name="Wu L."/>
            <person name="Ma J."/>
        </authorList>
    </citation>
    <scope>NUCLEOTIDE SEQUENCE [LARGE SCALE GENOMIC DNA]</scope>
    <source>
        <strain evidence="9">JCM 3369</strain>
    </source>
</reference>
<keyword evidence="5" id="KW-0012">Acyltransferase</keyword>
<evidence type="ECO:0000313" key="8">
    <source>
        <dbReference type="EMBL" id="MFC4556516.1"/>
    </source>
</evidence>
<proteinExistence type="inferred from homology"/>
<sequence length="375" mass="40905">MSSRLRPLDGTEFAALTADVVVPVEQSLVWDAYDRAMPGRRPWKRFAFEVDGRPAAVIALSEYRGRGFRYLWAKHGPVWMCEPTAELERALRTVLVAGVRAVDPGIAFVRLHARHGADDLHELLQSVTYDRTVVVHLDSRSDDDLLAGMKKRGRRDLRKGQREHPVEVREETGLTADDFAELYAVLQETAERDGFGIHPASVYTTMLDALGPGAARVFVGRHDGAIESWVIVTVHDAAATAYYAASSAAGRASDAATQLYWEIIRTLRDEGVRTFDFMGIGSDRAPSLESLTTMKTKFTPEVTAVDGAWDVAVRPLRYAALTRALALKRAGVRAVREAVPTARGALGAARRALGAARRPDAATTAAADENAGEQA</sequence>